<accession>G7J1X8</accession>
<sequence>MNQNNSAYTKEKHTFPGVVLRTSFIAFIAVQQLTFHSTLKRVWLGKSSLYSQPYSFP</sequence>
<dbReference type="HOGENOM" id="CLU_2999475_0_0_1"/>
<keyword evidence="3" id="KW-1185">Reference proteome</keyword>
<evidence type="ECO:0000313" key="1">
    <source>
        <dbReference type="EMBL" id="AES70262.1"/>
    </source>
</evidence>
<dbReference type="PaxDb" id="3880-AES70262"/>
<dbReference type="EnsemblPlants" id="AES70262">
    <property type="protein sequence ID" value="AES70262"/>
    <property type="gene ID" value="MTR_3g050530"/>
</dbReference>
<evidence type="ECO:0000313" key="3">
    <source>
        <dbReference type="Proteomes" id="UP000002051"/>
    </source>
</evidence>
<reference evidence="1 3" key="2">
    <citation type="journal article" date="2014" name="BMC Genomics">
        <title>An improved genome release (version Mt4.0) for the model legume Medicago truncatula.</title>
        <authorList>
            <person name="Tang H."/>
            <person name="Krishnakumar V."/>
            <person name="Bidwell S."/>
            <person name="Rosen B."/>
            <person name="Chan A."/>
            <person name="Zhou S."/>
            <person name="Gentzbittel L."/>
            <person name="Childs K.L."/>
            <person name="Yandell M."/>
            <person name="Gundlach H."/>
            <person name="Mayer K.F."/>
            <person name="Schwartz D.C."/>
            <person name="Town C.D."/>
        </authorList>
    </citation>
    <scope>GENOME REANNOTATION</scope>
    <source>
        <strain evidence="2 3">cv. Jemalong A17</strain>
    </source>
</reference>
<reference evidence="2" key="3">
    <citation type="submission" date="2015-04" db="UniProtKB">
        <authorList>
            <consortium name="EnsemblPlants"/>
        </authorList>
    </citation>
    <scope>IDENTIFICATION</scope>
    <source>
        <strain evidence="2">cv. Jemalong A17</strain>
    </source>
</reference>
<protein>
    <submittedName>
        <fullName evidence="1">Transmembrane protein, putative</fullName>
    </submittedName>
</protein>
<gene>
    <name evidence="1" type="ordered locus">MTR_3g050530</name>
</gene>
<keyword evidence="1" id="KW-0812">Transmembrane</keyword>
<name>G7J1X8_MEDTR</name>
<organism evidence="1 3">
    <name type="scientific">Medicago truncatula</name>
    <name type="common">Barrel medic</name>
    <name type="synonym">Medicago tribuloides</name>
    <dbReference type="NCBI Taxonomy" id="3880"/>
    <lineage>
        <taxon>Eukaryota</taxon>
        <taxon>Viridiplantae</taxon>
        <taxon>Streptophyta</taxon>
        <taxon>Embryophyta</taxon>
        <taxon>Tracheophyta</taxon>
        <taxon>Spermatophyta</taxon>
        <taxon>Magnoliopsida</taxon>
        <taxon>eudicotyledons</taxon>
        <taxon>Gunneridae</taxon>
        <taxon>Pentapetalae</taxon>
        <taxon>rosids</taxon>
        <taxon>fabids</taxon>
        <taxon>Fabales</taxon>
        <taxon>Fabaceae</taxon>
        <taxon>Papilionoideae</taxon>
        <taxon>50 kb inversion clade</taxon>
        <taxon>NPAAA clade</taxon>
        <taxon>Hologalegina</taxon>
        <taxon>IRL clade</taxon>
        <taxon>Trifolieae</taxon>
        <taxon>Medicago</taxon>
    </lineage>
</organism>
<dbReference type="AlphaFoldDB" id="G7J1X8"/>
<dbReference type="Proteomes" id="UP000002051">
    <property type="component" value="Chromosome 3"/>
</dbReference>
<reference evidence="1 3" key="1">
    <citation type="journal article" date="2011" name="Nature">
        <title>The Medicago genome provides insight into the evolution of rhizobial symbioses.</title>
        <authorList>
            <person name="Young N.D."/>
            <person name="Debelle F."/>
            <person name="Oldroyd G.E."/>
            <person name="Geurts R."/>
            <person name="Cannon S.B."/>
            <person name="Udvardi M.K."/>
            <person name="Benedito V.A."/>
            <person name="Mayer K.F."/>
            <person name="Gouzy J."/>
            <person name="Schoof H."/>
            <person name="Van de Peer Y."/>
            <person name="Proost S."/>
            <person name="Cook D.R."/>
            <person name="Meyers B.C."/>
            <person name="Spannagl M."/>
            <person name="Cheung F."/>
            <person name="De Mita S."/>
            <person name="Krishnakumar V."/>
            <person name="Gundlach H."/>
            <person name="Zhou S."/>
            <person name="Mudge J."/>
            <person name="Bharti A.K."/>
            <person name="Murray J.D."/>
            <person name="Naoumkina M.A."/>
            <person name="Rosen B."/>
            <person name="Silverstein K.A."/>
            <person name="Tang H."/>
            <person name="Rombauts S."/>
            <person name="Zhao P.X."/>
            <person name="Zhou P."/>
            <person name="Barbe V."/>
            <person name="Bardou P."/>
            <person name="Bechner M."/>
            <person name="Bellec A."/>
            <person name="Berger A."/>
            <person name="Berges H."/>
            <person name="Bidwell S."/>
            <person name="Bisseling T."/>
            <person name="Choisne N."/>
            <person name="Couloux A."/>
            <person name="Denny R."/>
            <person name="Deshpande S."/>
            <person name="Dai X."/>
            <person name="Doyle J.J."/>
            <person name="Dudez A.M."/>
            <person name="Farmer A.D."/>
            <person name="Fouteau S."/>
            <person name="Franken C."/>
            <person name="Gibelin C."/>
            <person name="Gish J."/>
            <person name="Goldstein S."/>
            <person name="Gonzalez A.J."/>
            <person name="Green P.J."/>
            <person name="Hallab A."/>
            <person name="Hartog M."/>
            <person name="Hua A."/>
            <person name="Humphray S.J."/>
            <person name="Jeong D.H."/>
            <person name="Jing Y."/>
            <person name="Jocker A."/>
            <person name="Kenton S.M."/>
            <person name="Kim D.J."/>
            <person name="Klee K."/>
            <person name="Lai H."/>
            <person name="Lang C."/>
            <person name="Lin S."/>
            <person name="Macmil S.L."/>
            <person name="Magdelenat G."/>
            <person name="Matthews L."/>
            <person name="McCorrison J."/>
            <person name="Monaghan E.L."/>
            <person name="Mun J.H."/>
            <person name="Najar F.Z."/>
            <person name="Nicholson C."/>
            <person name="Noirot C."/>
            <person name="O'Bleness M."/>
            <person name="Paule C.R."/>
            <person name="Poulain J."/>
            <person name="Prion F."/>
            <person name="Qin B."/>
            <person name="Qu C."/>
            <person name="Retzel E.F."/>
            <person name="Riddle C."/>
            <person name="Sallet E."/>
            <person name="Samain S."/>
            <person name="Samson N."/>
            <person name="Sanders I."/>
            <person name="Saurat O."/>
            <person name="Scarpelli C."/>
            <person name="Schiex T."/>
            <person name="Segurens B."/>
            <person name="Severin A.J."/>
            <person name="Sherrier D.J."/>
            <person name="Shi R."/>
            <person name="Sims S."/>
            <person name="Singer S.R."/>
            <person name="Sinharoy S."/>
            <person name="Sterck L."/>
            <person name="Viollet A."/>
            <person name="Wang B.B."/>
            <person name="Wang K."/>
            <person name="Wang M."/>
            <person name="Wang X."/>
            <person name="Warfsmann J."/>
            <person name="Weissenbach J."/>
            <person name="White D.D."/>
            <person name="White J.D."/>
            <person name="Wiley G.B."/>
            <person name="Wincker P."/>
            <person name="Xing Y."/>
            <person name="Yang L."/>
            <person name="Yao Z."/>
            <person name="Ying F."/>
            <person name="Zhai J."/>
            <person name="Zhou L."/>
            <person name="Zuber A."/>
            <person name="Denarie J."/>
            <person name="Dixon R.A."/>
            <person name="May G.D."/>
            <person name="Schwartz D.C."/>
            <person name="Rogers J."/>
            <person name="Quetier F."/>
            <person name="Town C.D."/>
            <person name="Roe B.A."/>
        </authorList>
    </citation>
    <scope>NUCLEOTIDE SEQUENCE [LARGE SCALE GENOMIC DNA]</scope>
    <source>
        <strain evidence="1">A17</strain>
        <strain evidence="2 3">cv. Jemalong A17</strain>
    </source>
</reference>
<dbReference type="EMBL" id="CM001219">
    <property type="protein sequence ID" value="AES70262.1"/>
    <property type="molecule type" value="Genomic_DNA"/>
</dbReference>
<proteinExistence type="predicted"/>
<evidence type="ECO:0000313" key="2">
    <source>
        <dbReference type="EnsemblPlants" id="AES70262"/>
    </source>
</evidence>
<keyword evidence="1" id="KW-0472">Membrane</keyword>